<proteinExistence type="predicted"/>
<dbReference type="Proteomes" id="UP001562178">
    <property type="component" value="Unassembled WGS sequence"/>
</dbReference>
<gene>
    <name evidence="1" type="ORF">AB7A72_20465</name>
</gene>
<dbReference type="EMBL" id="JBGBDC010000010">
    <property type="protein sequence ID" value="MEY2253403.1"/>
    <property type="molecule type" value="Genomic_DNA"/>
</dbReference>
<name>A0ABV4B7A5_9BURK</name>
<sequence>MTSPAVQHDPSLMWIYGIFSACQVRYGRRFLAQYEGVAIELVHRDWARVLREYACNPAAIKWALENLPDAPVLAPQFRQLCGAAPRPATRQLERPAVSPARLSKVREQLQQIVSHRVPTDSKGWAREVLARADRGEAVSYRAKQMALEVLGKAVRV</sequence>
<dbReference type="RefSeq" id="WP_369460990.1">
    <property type="nucleotide sequence ID" value="NZ_JBGBDC010000010.1"/>
</dbReference>
<evidence type="ECO:0000313" key="2">
    <source>
        <dbReference type="Proteomes" id="UP001562178"/>
    </source>
</evidence>
<protein>
    <submittedName>
        <fullName evidence="1">Uncharacterized protein</fullName>
    </submittedName>
</protein>
<keyword evidence="2" id="KW-1185">Reference proteome</keyword>
<evidence type="ECO:0000313" key="1">
    <source>
        <dbReference type="EMBL" id="MEY2253403.1"/>
    </source>
</evidence>
<reference evidence="1 2" key="1">
    <citation type="journal article" date="2016" name="Int. J. Syst. Evol. Microbiol.">
        <title>Description of Comamonas sediminis sp. nov., isolated from lagoon sediments.</title>
        <authorList>
            <person name="Subhash Y."/>
            <person name="Bang J.J."/>
            <person name="You T.H."/>
            <person name="Lee S.S."/>
        </authorList>
    </citation>
    <scope>NUCLEOTIDE SEQUENCE [LARGE SCALE GENOMIC DNA]</scope>
    <source>
        <strain evidence="1 2">JCM 31169</strain>
    </source>
</reference>
<accession>A0ABV4B7A5</accession>
<organism evidence="1 2">
    <name type="scientific">Comamonas sediminis</name>
    <dbReference type="NCBI Taxonomy" id="1783360"/>
    <lineage>
        <taxon>Bacteria</taxon>
        <taxon>Pseudomonadati</taxon>
        <taxon>Pseudomonadota</taxon>
        <taxon>Betaproteobacteria</taxon>
        <taxon>Burkholderiales</taxon>
        <taxon>Comamonadaceae</taxon>
        <taxon>Comamonas</taxon>
    </lineage>
</organism>
<comment type="caution">
    <text evidence="1">The sequence shown here is derived from an EMBL/GenBank/DDBJ whole genome shotgun (WGS) entry which is preliminary data.</text>
</comment>